<feature type="region of interest" description="Disordered" evidence="1">
    <location>
        <begin position="390"/>
        <end position="435"/>
    </location>
</feature>
<proteinExistence type="predicted"/>
<feature type="chain" id="PRO_5003508655" evidence="2">
    <location>
        <begin position="21"/>
        <end position="1059"/>
    </location>
</feature>
<dbReference type="RefSeq" id="XP_003688749.1">
    <property type="nucleotide sequence ID" value="XM_003688701.1"/>
</dbReference>
<organism evidence="3 4">
    <name type="scientific">Tetrapisispora phaffii (strain ATCC 24235 / CBS 4417 / NBRC 1672 / NRRL Y-8282 / UCD 70-5)</name>
    <name type="common">Yeast</name>
    <name type="synonym">Fabospora phaffii</name>
    <dbReference type="NCBI Taxonomy" id="1071381"/>
    <lineage>
        <taxon>Eukaryota</taxon>
        <taxon>Fungi</taxon>
        <taxon>Dikarya</taxon>
        <taxon>Ascomycota</taxon>
        <taxon>Saccharomycotina</taxon>
        <taxon>Saccharomycetes</taxon>
        <taxon>Saccharomycetales</taxon>
        <taxon>Saccharomycetaceae</taxon>
        <taxon>Tetrapisispora</taxon>
    </lineage>
</organism>
<dbReference type="HOGENOM" id="CLU_289529_0_0_1"/>
<evidence type="ECO:0000313" key="3">
    <source>
        <dbReference type="EMBL" id="CCE66315.1"/>
    </source>
</evidence>
<evidence type="ECO:0000256" key="2">
    <source>
        <dbReference type="SAM" id="SignalP"/>
    </source>
</evidence>
<feature type="region of interest" description="Disordered" evidence="1">
    <location>
        <begin position="514"/>
        <end position="538"/>
    </location>
</feature>
<dbReference type="EMBL" id="HE612871">
    <property type="protein sequence ID" value="CCE66315.1"/>
    <property type="molecule type" value="Genomic_DNA"/>
</dbReference>
<feature type="compositionally biased region" description="Low complexity" evidence="1">
    <location>
        <begin position="414"/>
        <end position="428"/>
    </location>
</feature>
<keyword evidence="2" id="KW-0732">Signal</keyword>
<gene>
    <name evidence="3" type="primary">TPHA0P01570</name>
    <name evidence="3" type="ordered locus">TPHA_0P01570</name>
</gene>
<protein>
    <submittedName>
        <fullName evidence="3">Uncharacterized protein</fullName>
    </submittedName>
</protein>
<feature type="compositionally biased region" description="Acidic residues" evidence="1">
    <location>
        <begin position="401"/>
        <end position="411"/>
    </location>
</feature>
<dbReference type="OrthoDB" id="4060030at2759"/>
<feature type="compositionally biased region" description="Polar residues" evidence="1">
    <location>
        <begin position="390"/>
        <end position="400"/>
    </location>
</feature>
<dbReference type="GeneID" id="11530871"/>
<dbReference type="KEGG" id="tpf:TPHA_0P01570"/>
<dbReference type="Proteomes" id="UP000005666">
    <property type="component" value="Chromosome 16"/>
</dbReference>
<dbReference type="AlphaFoldDB" id="G8C2D7"/>
<dbReference type="eggNOG" id="ENOG502RXY0">
    <property type="taxonomic scope" value="Eukaryota"/>
</dbReference>
<evidence type="ECO:0000313" key="4">
    <source>
        <dbReference type="Proteomes" id="UP000005666"/>
    </source>
</evidence>
<keyword evidence="4" id="KW-1185">Reference proteome</keyword>
<dbReference type="OMA" id="QYAQHTS"/>
<feature type="signal peptide" evidence="2">
    <location>
        <begin position="1"/>
        <end position="20"/>
    </location>
</feature>
<evidence type="ECO:0000256" key="1">
    <source>
        <dbReference type="SAM" id="MobiDB-lite"/>
    </source>
</evidence>
<name>G8C2D7_TETPH</name>
<sequence length="1059" mass="112520">MISIQYLLINIVSILSLASAASNAYFSDVQLMDKYTNTNNCTDVNHWFLIEAELFASKGQKDDIYLTVPTEFGALPSAFDLLHNDKVIGAVTSNSSNILTVSFSDSNAANLTTSFNFLVQLTNSSKSAIEHPQTIEYTFDVSTGSSFNNEINYLAKDVSAFSSNGGIYKENSTAWFTVDIPVSALSNSLFVEAMPEKNGDFTYNTDLTEFEIVIEIDNFNNPIKSIPFTTARDLSDESTIRVLFSTNISGGKYLRMNFYSNKLKSETITNLVTFANTSSRSLSKRHEMFVIPSKLHSRSLANVFVSKDSTEVSGTESDYIPSSYLYSNVSSSVTYNSVEDITSLDYETSSLDLQTSFIEDDASSSSMESFVNTEVASSYSIEQSNAVSEYSSYGVEQSSSPEDEGTLTEEYESSRSSEAATSESSENYETSESDDIIETVSESLSTYESTPSSSEIVVMSSSANETTSSIQTIGIDAELLTLAGSCSMYSSVVTSTVVDSTTFSSVMTTISASTRSSTSSSSSTSSTTPATPSSTIAELSTTSKSSSISSTKTLSSASEYSVALSSASTTSTESILTISLLSSNFDSTSTNAKAAGELTSTIVTTTINGEVTTFTTFLAVSTLSSSDITDNTSSFSVPEIKSTEVAIYSNSTSFAPEIITSSDVEMVATLLTTTIDGVVSSYTTYYAISTLNPSQTENVDANARSQTTSTVTNSSSIYSVSSATSPAVTTSDDIIYSQTVITTTFEGSLTTYTTFYPVSTIYANTSSISTTSRSSTSNDNVSLSVVTQTVDGMKTSYITTCPLSKSTSHTKNIDAEDLSQQTDTVSGYTVITSTISGKVTKFTSWYAVSTISSSGTLVKSKSTSSVIAFTAYSATVITTTIDDTLTTKTTSVPYTTISATDFTTLSQELGYNATLHSTTLKNSNSKTISLAADLKTTTSSTSATSKQSSTLKTTSSSSDFSTLNSIKESSLSVPTSILSLTSSTVYGSNTESLTTTSTVRVTLAPGVDQVSSILGQTSLITSISTGNSTQEIISQYEDSANIIKSNLSSLIVLLIAAFI</sequence>
<reference evidence="3 4" key="1">
    <citation type="journal article" date="2011" name="Proc. Natl. Acad. Sci. U.S.A.">
        <title>Evolutionary erosion of yeast sex chromosomes by mating-type switching accidents.</title>
        <authorList>
            <person name="Gordon J.L."/>
            <person name="Armisen D."/>
            <person name="Proux-Wera E."/>
            <person name="Oheigeartaigh S.S."/>
            <person name="Byrne K.P."/>
            <person name="Wolfe K.H."/>
        </authorList>
    </citation>
    <scope>NUCLEOTIDE SEQUENCE [LARGE SCALE GENOMIC DNA]</scope>
    <source>
        <strain evidence="4">ATCC 24235 / CBS 4417 / NBRC 1672 / NRRL Y-8282 / UCD 70-5</strain>
    </source>
</reference>
<feature type="region of interest" description="Disordered" evidence="1">
    <location>
        <begin position="941"/>
        <end position="962"/>
    </location>
</feature>
<accession>G8C2D7</accession>
<dbReference type="STRING" id="1071381.G8C2D7"/>